<keyword evidence="1" id="KW-0732">Signal</keyword>
<dbReference type="AlphaFoldDB" id="A0A508A351"/>
<name>A0A508A351_9GAMM</name>
<sequence length="177" mass="19134">MMPAFHLRTLALAGALALLPVVTVTNARAQQADAQAPIQQQMSADEFKAAGLDKLDAGELAELNRWLGRKITAETTAAATAAAAAAKKKVEDDNRGFLNFGSTEPVTGRMTSEFRGFGKGRRYTLDNGQVWEQVDDATLVGARDPNPNVTIKPSLVGNTWYMTVEGYNKHAKVTRVE</sequence>
<dbReference type="Proteomes" id="UP000318212">
    <property type="component" value="Unassembled WGS sequence"/>
</dbReference>
<evidence type="ECO:0000313" key="2">
    <source>
        <dbReference type="EMBL" id="TQD44390.1"/>
    </source>
</evidence>
<feature type="signal peptide" evidence="1">
    <location>
        <begin position="1"/>
        <end position="29"/>
    </location>
</feature>
<organism evidence="2 3">
    <name type="scientific">Marilutibacter aestuarii</name>
    <dbReference type="NCBI Taxonomy" id="1706195"/>
    <lineage>
        <taxon>Bacteria</taxon>
        <taxon>Pseudomonadati</taxon>
        <taxon>Pseudomonadota</taxon>
        <taxon>Gammaproteobacteria</taxon>
        <taxon>Lysobacterales</taxon>
        <taxon>Lysobacteraceae</taxon>
        <taxon>Marilutibacter</taxon>
    </lineage>
</organism>
<gene>
    <name evidence="2" type="ORF">FKV25_09720</name>
</gene>
<evidence type="ECO:0000313" key="3">
    <source>
        <dbReference type="Proteomes" id="UP000318212"/>
    </source>
</evidence>
<evidence type="ECO:0000256" key="1">
    <source>
        <dbReference type="SAM" id="SignalP"/>
    </source>
</evidence>
<feature type="chain" id="PRO_5021379563" description="Secreted protein" evidence="1">
    <location>
        <begin position="30"/>
        <end position="177"/>
    </location>
</feature>
<keyword evidence="3" id="KW-1185">Reference proteome</keyword>
<dbReference type="OrthoDB" id="5966441at2"/>
<dbReference type="EMBL" id="VICE01000091">
    <property type="protein sequence ID" value="TQD44390.1"/>
    <property type="molecule type" value="Genomic_DNA"/>
</dbReference>
<reference evidence="2 3" key="1">
    <citation type="submission" date="2019-06" db="EMBL/GenBank/DDBJ databases">
        <title>Lysobacter alkalisoli sp. nov. isolated from saline soil.</title>
        <authorList>
            <person name="Sun J.-Q."/>
            <person name="Xu L."/>
        </authorList>
    </citation>
    <scope>NUCLEOTIDE SEQUENCE [LARGE SCALE GENOMIC DNA]</scope>
    <source>
        <strain evidence="2 3">JCM 31130</strain>
    </source>
</reference>
<evidence type="ECO:0008006" key="4">
    <source>
        <dbReference type="Google" id="ProtNLM"/>
    </source>
</evidence>
<accession>A0A508A351</accession>
<proteinExistence type="predicted"/>
<protein>
    <recommendedName>
        <fullName evidence="4">Secreted protein</fullName>
    </recommendedName>
</protein>
<comment type="caution">
    <text evidence="2">The sequence shown here is derived from an EMBL/GenBank/DDBJ whole genome shotgun (WGS) entry which is preliminary data.</text>
</comment>